<evidence type="ECO:0000259" key="10">
    <source>
        <dbReference type="PROSITE" id="PS51898"/>
    </source>
</evidence>
<evidence type="ECO:0000256" key="1">
    <source>
        <dbReference type="ARBA" id="ARBA00004496"/>
    </source>
</evidence>
<dbReference type="InterPro" id="IPR050090">
    <property type="entry name" value="Tyrosine_recombinase_XerCD"/>
</dbReference>
<dbReference type="GO" id="GO:0006310">
    <property type="term" value="P:DNA recombination"/>
    <property type="evidence" value="ECO:0007669"/>
    <property type="project" value="UniProtKB-KW"/>
</dbReference>
<dbReference type="GO" id="GO:0051301">
    <property type="term" value="P:cell division"/>
    <property type="evidence" value="ECO:0007669"/>
    <property type="project" value="UniProtKB-KW"/>
</dbReference>
<dbReference type="Gene3D" id="1.10.443.10">
    <property type="entry name" value="Intergrase catalytic core"/>
    <property type="match status" value="1"/>
</dbReference>
<evidence type="ECO:0000256" key="7">
    <source>
        <dbReference type="ARBA" id="ARBA00023172"/>
    </source>
</evidence>
<comment type="caution">
    <text evidence="12">The sequence shown here is derived from an EMBL/GenBank/DDBJ whole genome shotgun (WGS) entry which is preliminary data.</text>
</comment>
<keyword evidence="5" id="KW-0229">DNA integration</keyword>
<dbReference type="NCBIfam" id="NF040815">
    <property type="entry name" value="recomb_XerA_Arch"/>
    <property type="match status" value="1"/>
</dbReference>
<evidence type="ECO:0000256" key="6">
    <source>
        <dbReference type="ARBA" id="ARBA00023125"/>
    </source>
</evidence>
<dbReference type="InterPro" id="IPR002104">
    <property type="entry name" value="Integrase_catalytic"/>
</dbReference>
<dbReference type="InterPro" id="IPR011010">
    <property type="entry name" value="DNA_brk_join_enz"/>
</dbReference>
<keyword evidence="2" id="KW-0963">Cytoplasm</keyword>
<proteinExistence type="predicted"/>
<sequence>MKSIREHIQDFLEYCEVEKGLSNLTIKNYDYYLKRFKDWIEKNVAKNLNPEKLTADHVWKYRVFLARYQNLQTKKPLKRITQSYFLVALRAFLRYLAKRDVKSVAVDKIDLPKKEARPLKFLLADQVEKLLDTPQTDSLYGLRDKVILETLFSTGLRVAELAALNCDQINFNTREIGVIGKGGKPRVVFLSDGAVRWLDTYLKKRQDKEKALFINYRGKIPTEGFRRLTPRSIERIIKKYVHQAGIPVEATPHTLRHSFATDLLMGGADLRSVQELLGHTSISTTQIYTHVTNKQLKEVYQAFHSGNKEK</sequence>
<dbReference type="Gene3D" id="1.10.150.130">
    <property type="match status" value="1"/>
</dbReference>
<evidence type="ECO:0000256" key="5">
    <source>
        <dbReference type="ARBA" id="ARBA00022908"/>
    </source>
</evidence>
<evidence type="ECO:0000259" key="11">
    <source>
        <dbReference type="PROSITE" id="PS51900"/>
    </source>
</evidence>
<protein>
    <recommendedName>
        <fullName evidence="14">Tyrosine recombinase XerC</fullName>
    </recommendedName>
</protein>
<evidence type="ECO:0000313" key="13">
    <source>
        <dbReference type="Proteomes" id="UP000229916"/>
    </source>
</evidence>
<keyword evidence="6 9" id="KW-0238">DNA-binding</keyword>
<keyword evidence="7" id="KW-0233">DNA recombination</keyword>
<dbReference type="GO" id="GO:0005737">
    <property type="term" value="C:cytoplasm"/>
    <property type="evidence" value="ECO:0007669"/>
    <property type="project" value="UniProtKB-SubCell"/>
</dbReference>
<dbReference type="PROSITE" id="PS51900">
    <property type="entry name" value="CB"/>
    <property type="match status" value="1"/>
</dbReference>
<feature type="domain" description="Tyr recombinase" evidence="10">
    <location>
        <begin position="117"/>
        <end position="301"/>
    </location>
</feature>
<comment type="subcellular location">
    <subcellularLocation>
        <location evidence="1">Cytoplasm</location>
    </subcellularLocation>
</comment>
<dbReference type="InterPro" id="IPR044068">
    <property type="entry name" value="CB"/>
</dbReference>
<gene>
    <name evidence="12" type="ORF">COS81_02065</name>
</gene>
<dbReference type="Pfam" id="PF00589">
    <property type="entry name" value="Phage_integrase"/>
    <property type="match status" value="1"/>
</dbReference>
<name>A0A2M7ANU7_UNCKA</name>
<dbReference type="PROSITE" id="PS51898">
    <property type="entry name" value="TYR_RECOMBINASE"/>
    <property type="match status" value="1"/>
</dbReference>
<dbReference type="GO" id="GO:0003677">
    <property type="term" value="F:DNA binding"/>
    <property type="evidence" value="ECO:0007669"/>
    <property type="project" value="UniProtKB-UniRule"/>
</dbReference>
<evidence type="ECO:0000256" key="4">
    <source>
        <dbReference type="ARBA" id="ARBA00022829"/>
    </source>
</evidence>
<dbReference type="PANTHER" id="PTHR30349:SF77">
    <property type="entry name" value="TYROSINE RECOMBINASE XERC"/>
    <property type="match status" value="1"/>
</dbReference>
<evidence type="ECO:0008006" key="14">
    <source>
        <dbReference type="Google" id="ProtNLM"/>
    </source>
</evidence>
<organism evidence="12 13">
    <name type="scientific">candidate division WWE3 bacterium CG06_land_8_20_14_3_00_42_16</name>
    <dbReference type="NCBI Taxonomy" id="1975083"/>
    <lineage>
        <taxon>Bacteria</taxon>
        <taxon>Katanobacteria</taxon>
    </lineage>
</organism>
<dbReference type="AlphaFoldDB" id="A0A2M7ANU7"/>
<evidence type="ECO:0000256" key="3">
    <source>
        <dbReference type="ARBA" id="ARBA00022618"/>
    </source>
</evidence>
<dbReference type="SUPFAM" id="SSF56349">
    <property type="entry name" value="DNA breaking-rejoining enzymes"/>
    <property type="match status" value="1"/>
</dbReference>
<evidence type="ECO:0000256" key="2">
    <source>
        <dbReference type="ARBA" id="ARBA00022490"/>
    </source>
</evidence>
<dbReference type="InterPro" id="IPR004107">
    <property type="entry name" value="Integrase_SAM-like_N"/>
</dbReference>
<reference evidence="13" key="1">
    <citation type="submission" date="2017-09" db="EMBL/GenBank/DDBJ databases">
        <title>Depth-based differentiation of microbial function through sediment-hosted aquifers and enrichment of novel symbionts in the deep terrestrial subsurface.</title>
        <authorList>
            <person name="Probst A.J."/>
            <person name="Ladd B."/>
            <person name="Jarett J.K."/>
            <person name="Geller-Mcgrath D.E."/>
            <person name="Sieber C.M.K."/>
            <person name="Emerson J.B."/>
            <person name="Anantharaman K."/>
            <person name="Thomas B.C."/>
            <person name="Malmstrom R."/>
            <person name="Stieglmeier M."/>
            <person name="Klingl A."/>
            <person name="Woyke T."/>
            <person name="Ryan C.M."/>
            <person name="Banfield J.F."/>
        </authorList>
    </citation>
    <scope>NUCLEOTIDE SEQUENCE [LARGE SCALE GENOMIC DNA]</scope>
</reference>
<evidence type="ECO:0000256" key="9">
    <source>
        <dbReference type="PROSITE-ProRule" id="PRU01248"/>
    </source>
</evidence>
<dbReference type="SUPFAM" id="SSF47823">
    <property type="entry name" value="lambda integrase-like, N-terminal domain"/>
    <property type="match status" value="1"/>
</dbReference>
<evidence type="ECO:0000313" key="12">
    <source>
        <dbReference type="EMBL" id="PIU68950.1"/>
    </source>
</evidence>
<accession>A0A2M7ANU7</accession>
<dbReference type="Pfam" id="PF02899">
    <property type="entry name" value="Phage_int_SAM_1"/>
    <property type="match status" value="1"/>
</dbReference>
<dbReference type="InterPro" id="IPR013762">
    <property type="entry name" value="Integrase-like_cat_sf"/>
</dbReference>
<dbReference type="EMBL" id="PEWD01000041">
    <property type="protein sequence ID" value="PIU68950.1"/>
    <property type="molecule type" value="Genomic_DNA"/>
</dbReference>
<feature type="domain" description="Core-binding (CB)" evidence="11">
    <location>
        <begin position="2"/>
        <end position="97"/>
    </location>
</feature>
<dbReference type="Proteomes" id="UP000229916">
    <property type="component" value="Unassembled WGS sequence"/>
</dbReference>
<evidence type="ECO:0000256" key="8">
    <source>
        <dbReference type="ARBA" id="ARBA00023306"/>
    </source>
</evidence>
<dbReference type="CDD" id="cd00798">
    <property type="entry name" value="INT_XerDC_C"/>
    <property type="match status" value="1"/>
</dbReference>
<keyword evidence="3" id="KW-0132">Cell division</keyword>
<dbReference type="InterPro" id="IPR010998">
    <property type="entry name" value="Integrase_recombinase_N"/>
</dbReference>
<dbReference type="GO" id="GO:0015074">
    <property type="term" value="P:DNA integration"/>
    <property type="evidence" value="ECO:0007669"/>
    <property type="project" value="UniProtKB-KW"/>
</dbReference>
<dbReference type="PANTHER" id="PTHR30349">
    <property type="entry name" value="PHAGE INTEGRASE-RELATED"/>
    <property type="match status" value="1"/>
</dbReference>
<dbReference type="GO" id="GO:0007059">
    <property type="term" value="P:chromosome segregation"/>
    <property type="evidence" value="ECO:0007669"/>
    <property type="project" value="UniProtKB-KW"/>
</dbReference>
<keyword evidence="4" id="KW-0159">Chromosome partition</keyword>
<keyword evidence="8" id="KW-0131">Cell cycle</keyword>